<accession>A0A2X4SUX2</accession>
<dbReference type="RefSeq" id="WP_023940454.1">
    <property type="nucleotide sequence ID" value="NZ_FUXH01000004.1"/>
</dbReference>
<dbReference type="Proteomes" id="UP000249300">
    <property type="component" value="Chromosome 1"/>
</dbReference>
<sequence length="187" mass="21312">METSTNSSNYPESLYQYYVNSDKFEKRTNMIKKVIYYALVALCVILLIMPSLLPLSSLLVRILAVLGILIFGFAAYFGGEDYFNIASGGKITQSAIKKFDRNLVNEAEIMRMFDENDFEGLADAPDAHNNPLQLYIHEDAKGKVFYLQLMKYFSPSDFRGITEVKEISEPLYSQVYPIIKSIKSTPR</sequence>
<evidence type="ECO:0000313" key="3">
    <source>
        <dbReference type="Proteomes" id="UP000249300"/>
    </source>
</evidence>
<dbReference type="EMBL" id="LS483447">
    <property type="protein sequence ID" value="SQH73551.1"/>
    <property type="molecule type" value="Genomic_DNA"/>
</dbReference>
<reference evidence="2 3" key="1">
    <citation type="submission" date="2018-06" db="EMBL/GenBank/DDBJ databases">
        <authorList>
            <consortium name="Pathogen Informatics"/>
            <person name="Doyle S."/>
        </authorList>
    </citation>
    <scope>NUCLEOTIDE SEQUENCE [LARGE SCALE GENOMIC DNA]</scope>
    <source>
        <strain evidence="2 3">NCTC12858</strain>
    </source>
</reference>
<proteinExistence type="predicted"/>
<dbReference type="AlphaFoldDB" id="A0A2X4SUX2"/>
<protein>
    <submittedName>
        <fullName evidence="2">Uncharacterized protein</fullName>
    </submittedName>
</protein>
<evidence type="ECO:0000256" key="1">
    <source>
        <dbReference type="SAM" id="Phobius"/>
    </source>
</evidence>
<keyword evidence="1" id="KW-1133">Transmembrane helix</keyword>
<dbReference type="KEGG" id="pcre:NCTC12858_01412"/>
<evidence type="ECO:0000313" key="2">
    <source>
        <dbReference type="EMBL" id="SQH73551.1"/>
    </source>
</evidence>
<keyword evidence="1" id="KW-0472">Membrane</keyword>
<gene>
    <name evidence="2" type="ORF">NCTC12858_01412</name>
</gene>
<keyword evidence="1" id="KW-0812">Transmembrane</keyword>
<feature type="transmembrane region" description="Helical" evidence="1">
    <location>
        <begin position="58"/>
        <end position="77"/>
    </location>
</feature>
<organism evidence="2 3">
    <name type="scientific">Porphyromonas crevioricanis</name>
    <dbReference type="NCBI Taxonomy" id="393921"/>
    <lineage>
        <taxon>Bacteria</taxon>
        <taxon>Pseudomonadati</taxon>
        <taxon>Bacteroidota</taxon>
        <taxon>Bacteroidia</taxon>
        <taxon>Bacteroidales</taxon>
        <taxon>Porphyromonadaceae</taxon>
        <taxon>Porphyromonas</taxon>
    </lineage>
</organism>
<keyword evidence="3" id="KW-1185">Reference proteome</keyword>
<feature type="transmembrane region" description="Helical" evidence="1">
    <location>
        <begin position="34"/>
        <end position="52"/>
    </location>
</feature>
<name>A0A2X4SUX2_9PORP</name>